<dbReference type="SUPFAM" id="SSF48150">
    <property type="entry name" value="DNA-glycosylase"/>
    <property type="match status" value="2"/>
</dbReference>
<keyword evidence="7" id="KW-0010">Activator</keyword>
<evidence type="ECO:0000256" key="6">
    <source>
        <dbReference type="ARBA" id="ARBA00023015"/>
    </source>
</evidence>
<dbReference type="InterPro" id="IPR051912">
    <property type="entry name" value="Alkylbase_DNA_Glycosylase/TA"/>
</dbReference>
<keyword evidence="5" id="KW-0227">DNA damage</keyword>
<feature type="compositionally biased region" description="Polar residues" evidence="10">
    <location>
        <begin position="429"/>
        <end position="453"/>
    </location>
</feature>
<evidence type="ECO:0000256" key="7">
    <source>
        <dbReference type="ARBA" id="ARBA00023159"/>
    </source>
</evidence>
<dbReference type="PROSITE" id="PS01124">
    <property type="entry name" value="HTH_ARAC_FAMILY_2"/>
    <property type="match status" value="1"/>
</dbReference>
<dbReference type="CDD" id="cd00056">
    <property type="entry name" value="ENDO3c"/>
    <property type="match status" value="1"/>
</dbReference>
<evidence type="ECO:0000256" key="1">
    <source>
        <dbReference type="ARBA" id="ARBA00000086"/>
    </source>
</evidence>
<dbReference type="Gene3D" id="3.40.10.10">
    <property type="entry name" value="DNA Methylphosphotriester Repair Domain"/>
    <property type="match status" value="1"/>
</dbReference>
<dbReference type="Pfam" id="PF02805">
    <property type="entry name" value="Ada_Zn_binding"/>
    <property type="match status" value="1"/>
</dbReference>
<dbReference type="RefSeq" id="WP_380825737.1">
    <property type="nucleotide sequence ID" value="NZ_JBHTCG010000005.1"/>
</dbReference>
<dbReference type="InterPro" id="IPR011257">
    <property type="entry name" value="DNA_glycosylase"/>
</dbReference>
<evidence type="ECO:0000256" key="4">
    <source>
        <dbReference type="ARBA" id="ARBA00022603"/>
    </source>
</evidence>
<dbReference type="Proteomes" id="UP001596496">
    <property type="component" value="Unassembled WGS sequence"/>
</dbReference>
<evidence type="ECO:0000256" key="2">
    <source>
        <dbReference type="ARBA" id="ARBA00001947"/>
    </source>
</evidence>
<dbReference type="InterPro" id="IPR010316">
    <property type="entry name" value="AlkA_N"/>
</dbReference>
<dbReference type="Gene3D" id="1.10.10.60">
    <property type="entry name" value="Homeodomain-like"/>
    <property type="match status" value="1"/>
</dbReference>
<evidence type="ECO:0000256" key="3">
    <source>
        <dbReference type="ARBA" id="ARBA00012000"/>
    </source>
</evidence>
<comment type="catalytic activity">
    <reaction evidence="1">
        <text>Hydrolysis of alkylated DNA, releasing 3-methyladenine, 3-methylguanine, 7-methylguanine and 7-methyladenine.</text>
        <dbReference type="EC" id="3.2.2.21"/>
    </reaction>
</comment>
<dbReference type="InterPro" id="IPR018060">
    <property type="entry name" value="HTH_AraC"/>
</dbReference>
<name>A0ABW2P2U8_9ACTN</name>
<dbReference type="PANTHER" id="PTHR43003">
    <property type="entry name" value="DNA-3-METHYLADENINE GLYCOSYLASE"/>
    <property type="match status" value="1"/>
</dbReference>
<dbReference type="SMART" id="SM01009">
    <property type="entry name" value="AlkA_N"/>
    <property type="match status" value="1"/>
</dbReference>
<feature type="compositionally biased region" description="Basic and acidic residues" evidence="10">
    <location>
        <begin position="210"/>
        <end position="225"/>
    </location>
</feature>
<dbReference type="Pfam" id="PF12833">
    <property type="entry name" value="HTH_18"/>
    <property type="match status" value="1"/>
</dbReference>
<comment type="caution">
    <text evidence="12">The sequence shown here is derived from an EMBL/GenBank/DDBJ whole genome shotgun (WGS) entry which is preliminary data.</text>
</comment>
<comment type="cofactor">
    <cofactor evidence="2">
        <name>Zn(2+)</name>
        <dbReference type="ChEBI" id="CHEBI:29105"/>
    </cofactor>
</comment>
<evidence type="ECO:0000313" key="13">
    <source>
        <dbReference type="Proteomes" id="UP001596496"/>
    </source>
</evidence>
<feature type="region of interest" description="Disordered" evidence="10">
    <location>
        <begin position="196"/>
        <end position="243"/>
    </location>
</feature>
<dbReference type="SUPFAM" id="SSF55945">
    <property type="entry name" value="TATA-box binding protein-like"/>
    <property type="match status" value="1"/>
</dbReference>
<accession>A0ABW2P2U8</accession>
<sequence length="581" mass="61449">MTPHQTLDFDSCYRAASARDMRFDGRFYTAVTSTGIYCRPICPARTPARRNVRFYRHAAAAEAAGFRPCRRCRPELSPGDPGWDVAADLVGRALRLIDDGVADEYGVAGLAQRLHVTERHLLRLFTARLGAGPLAVARTRRLLLAKQLLTETALPITDVAFAAGFGSVRQFNATMKEAYGFAPSELRTSNGPLAAARRAPAPRAAGHAAPETRHSAGPAADRDAQSTRPGDAQGARPGDAQDARLGDAQGVRLATAAEPPAALTLRLNHRAPYDAATLLGFLAARAIPGMEEASPSGYRRAVTGGSITLTPADGHVKLSVTLDDTRHLAKIVSRCRRLLDLDADPVAIADALGATTLRALVATRPGLRVPGAFDGFELAVRAVVGQQVSVAGARTLLGRIVARAGTPARPTPPGGGIARPTPPTDATERSTPPTDMTTRSTPPADATQWSTPSAGGAGADGPFLLFPTAERLAEADLSGLGLTGRRVATLKALAEKTAAGELDLDAGADPAETAARLMEIPGIGPWTTGYIVMRALRDPDAWPDGDLGLRRAMRALDIAEDDVERWRPWRAYAAMHLWSSE</sequence>
<keyword evidence="4" id="KW-0489">Methyltransferase</keyword>
<dbReference type="Gene3D" id="3.30.310.20">
    <property type="entry name" value="DNA-3-methyladenine glycosylase AlkA, N-terminal domain"/>
    <property type="match status" value="1"/>
</dbReference>
<feature type="region of interest" description="Disordered" evidence="10">
    <location>
        <begin position="404"/>
        <end position="461"/>
    </location>
</feature>
<evidence type="ECO:0000313" key="12">
    <source>
        <dbReference type="EMBL" id="MFC7382480.1"/>
    </source>
</evidence>
<dbReference type="Pfam" id="PF06029">
    <property type="entry name" value="AlkA_N"/>
    <property type="match status" value="1"/>
</dbReference>
<keyword evidence="13" id="KW-1185">Reference proteome</keyword>
<organism evidence="12 13">
    <name type="scientific">Sphaerisporangium rhizosphaerae</name>
    <dbReference type="NCBI Taxonomy" id="2269375"/>
    <lineage>
        <taxon>Bacteria</taxon>
        <taxon>Bacillati</taxon>
        <taxon>Actinomycetota</taxon>
        <taxon>Actinomycetes</taxon>
        <taxon>Streptosporangiales</taxon>
        <taxon>Streptosporangiaceae</taxon>
        <taxon>Sphaerisporangium</taxon>
    </lineage>
</organism>
<dbReference type="InterPro" id="IPR023170">
    <property type="entry name" value="HhH_base_excis_C"/>
</dbReference>
<dbReference type="PANTHER" id="PTHR43003:SF13">
    <property type="entry name" value="DNA-3-METHYLADENINE GLYCOSYLASE 2"/>
    <property type="match status" value="1"/>
</dbReference>
<evidence type="ECO:0000256" key="9">
    <source>
        <dbReference type="ARBA" id="ARBA00023204"/>
    </source>
</evidence>
<keyword evidence="4" id="KW-0808">Transferase</keyword>
<dbReference type="SMART" id="SM00342">
    <property type="entry name" value="HTH_ARAC"/>
    <property type="match status" value="1"/>
</dbReference>
<keyword evidence="6" id="KW-0805">Transcription regulation</keyword>
<reference evidence="13" key="1">
    <citation type="journal article" date="2019" name="Int. J. Syst. Evol. Microbiol.">
        <title>The Global Catalogue of Microorganisms (GCM) 10K type strain sequencing project: providing services to taxonomists for standard genome sequencing and annotation.</title>
        <authorList>
            <consortium name="The Broad Institute Genomics Platform"/>
            <consortium name="The Broad Institute Genome Sequencing Center for Infectious Disease"/>
            <person name="Wu L."/>
            <person name="Ma J."/>
        </authorList>
    </citation>
    <scope>NUCLEOTIDE SEQUENCE [LARGE SCALE GENOMIC DNA]</scope>
    <source>
        <strain evidence="13">CECT 7649</strain>
    </source>
</reference>
<dbReference type="InterPro" id="IPR004026">
    <property type="entry name" value="Ada_DNA_repair_Zn-bd"/>
</dbReference>
<dbReference type="SMART" id="SM00478">
    <property type="entry name" value="ENDO3c"/>
    <property type="match status" value="1"/>
</dbReference>
<evidence type="ECO:0000256" key="5">
    <source>
        <dbReference type="ARBA" id="ARBA00022763"/>
    </source>
</evidence>
<dbReference type="InterPro" id="IPR009057">
    <property type="entry name" value="Homeodomain-like_sf"/>
</dbReference>
<dbReference type="InterPro" id="IPR035451">
    <property type="entry name" value="Ada-like_dom_sf"/>
</dbReference>
<dbReference type="SUPFAM" id="SSF46689">
    <property type="entry name" value="Homeodomain-like"/>
    <property type="match status" value="1"/>
</dbReference>
<dbReference type="Gene3D" id="1.10.1670.10">
    <property type="entry name" value="Helix-hairpin-Helix base-excision DNA repair enzymes (C-terminal)"/>
    <property type="match status" value="1"/>
</dbReference>
<proteinExistence type="predicted"/>
<evidence type="ECO:0000259" key="11">
    <source>
        <dbReference type="PROSITE" id="PS01124"/>
    </source>
</evidence>
<feature type="compositionally biased region" description="Low complexity" evidence="10">
    <location>
        <begin position="196"/>
        <end position="209"/>
    </location>
</feature>
<dbReference type="EMBL" id="JBHTCG010000005">
    <property type="protein sequence ID" value="MFC7382480.1"/>
    <property type="molecule type" value="Genomic_DNA"/>
</dbReference>
<keyword evidence="8" id="KW-0804">Transcription</keyword>
<dbReference type="InterPro" id="IPR037046">
    <property type="entry name" value="AlkA_N_sf"/>
</dbReference>
<keyword evidence="9" id="KW-0234">DNA repair</keyword>
<evidence type="ECO:0000256" key="8">
    <source>
        <dbReference type="ARBA" id="ARBA00023163"/>
    </source>
</evidence>
<dbReference type="Gene3D" id="1.10.340.30">
    <property type="entry name" value="Hypothetical protein, domain 2"/>
    <property type="match status" value="1"/>
</dbReference>
<dbReference type="EC" id="3.2.2.21" evidence="3"/>
<feature type="domain" description="HTH araC/xylS-type" evidence="11">
    <location>
        <begin position="91"/>
        <end position="189"/>
    </location>
</feature>
<evidence type="ECO:0000256" key="10">
    <source>
        <dbReference type="SAM" id="MobiDB-lite"/>
    </source>
</evidence>
<protein>
    <recommendedName>
        <fullName evidence="3">DNA-3-methyladenine glycosylase II</fullName>
        <ecNumber evidence="3">3.2.2.21</ecNumber>
    </recommendedName>
</protein>
<gene>
    <name evidence="12" type="ORF">ACFQSB_09725</name>
</gene>
<dbReference type="InterPro" id="IPR003265">
    <property type="entry name" value="HhH-GPD_domain"/>
</dbReference>
<dbReference type="SUPFAM" id="SSF57884">
    <property type="entry name" value="Ada DNA repair protein, N-terminal domain (N-Ada 10)"/>
    <property type="match status" value="1"/>
</dbReference>